<dbReference type="Proteomes" id="UP000271889">
    <property type="component" value="Unassembled WGS sequence"/>
</dbReference>
<evidence type="ECO:0000313" key="1">
    <source>
        <dbReference type="EMBL" id="VDN33062.1"/>
    </source>
</evidence>
<sequence length="37" mass="3908">MEVFILVLFAALLARRFFGAALPRIANILAGATSTAT</sequence>
<name>A0A3P7QMT7_CYLGO</name>
<dbReference type="AlphaFoldDB" id="A0A3P7QMT7"/>
<evidence type="ECO:0000313" key="2">
    <source>
        <dbReference type="Proteomes" id="UP000271889"/>
    </source>
</evidence>
<dbReference type="EMBL" id="UYRV01122043">
    <property type="protein sequence ID" value="VDN33062.1"/>
    <property type="molecule type" value="Genomic_DNA"/>
</dbReference>
<keyword evidence="2" id="KW-1185">Reference proteome</keyword>
<organism evidence="1 2">
    <name type="scientific">Cylicostephanus goldi</name>
    <name type="common">Nematode worm</name>
    <dbReference type="NCBI Taxonomy" id="71465"/>
    <lineage>
        <taxon>Eukaryota</taxon>
        <taxon>Metazoa</taxon>
        <taxon>Ecdysozoa</taxon>
        <taxon>Nematoda</taxon>
        <taxon>Chromadorea</taxon>
        <taxon>Rhabditida</taxon>
        <taxon>Rhabditina</taxon>
        <taxon>Rhabditomorpha</taxon>
        <taxon>Strongyloidea</taxon>
        <taxon>Strongylidae</taxon>
        <taxon>Cylicostephanus</taxon>
    </lineage>
</organism>
<protein>
    <submittedName>
        <fullName evidence="1">Uncharacterized protein</fullName>
    </submittedName>
</protein>
<proteinExistence type="predicted"/>
<gene>
    <name evidence="1" type="ORF">CGOC_LOCUS12284</name>
</gene>
<reference evidence="1 2" key="1">
    <citation type="submission" date="2018-11" db="EMBL/GenBank/DDBJ databases">
        <authorList>
            <consortium name="Pathogen Informatics"/>
        </authorList>
    </citation>
    <scope>NUCLEOTIDE SEQUENCE [LARGE SCALE GENOMIC DNA]</scope>
</reference>
<accession>A0A3P7QMT7</accession>